<dbReference type="AlphaFoldDB" id="G0ME06"/>
<dbReference type="OrthoDB" id="5775724at2759"/>
<dbReference type="FunCoup" id="G0ME06">
    <property type="interactions" value="1807"/>
</dbReference>
<dbReference type="GO" id="GO:0071013">
    <property type="term" value="C:catalytic step 2 spliceosome"/>
    <property type="evidence" value="ECO:0007669"/>
    <property type="project" value="TreeGrafter"/>
</dbReference>
<accession>G0ME06</accession>
<evidence type="ECO:0000259" key="3">
    <source>
        <dbReference type="SMART" id="SM00360"/>
    </source>
</evidence>
<dbReference type="STRING" id="135651.G0ME06"/>
<dbReference type="InterPro" id="IPR000504">
    <property type="entry name" value="RRM_dom"/>
</dbReference>
<dbReference type="SMART" id="SM00360">
    <property type="entry name" value="RRM"/>
    <property type="match status" value="2"/>
</dbReference>
<dbReference type="EMBL" id="GL379791">
    <property type="protein sequence ID" value="EGT52160.1"/>
    <property type="molecule type" value="Genomic_DNA"/>
</dbReference>
<keyword evidence="1" id="KW-0694">RNA-binding</keyword>
<dbReference type="InterPro" id="IPR012677">
    <property type="entry name" value="Nucleotide-bd_a/b_plait_sf"/>
</dbReference>
<dbReference type="OMA" id="GYGPRKW"/>
<feature type="domain" description="RRM" evidence="3">
    <location>
        <begin position="156"/>
        <end position="220"/>
    </location>
</feature>
<feature type="domain" description="RRM" evidence="3">
    <location>
        <begin position="4"/>
        <end position="140"/>
    </location>
</feature>
<evidence type="ECO:0000313" key="5">
    <source>
        <dbReference type="Proteomes" id="UP000008068"/>
    </source>
</evidence>
<dbReference type="PANTHER" id="PTHR48026:SF21">
    <property type="entry name" value="RNA-BINDING PROTEIN R05D3.8-RELATED"/>
    <property type="match status" value="1"/>
</dbReference>
<feature type="region of interest" description="Disordered" evidence="2">
    <location>
        <begin position="230"/>
        <end position="291"/>
    </location>
</feature>
<evidence type="ECO:0000256" key="1">
    <source>
        <dbReference type="ARBA" id="ARBA00022884"/>
    </source>
</evidence>
<dbReference type="SUPFAM" id="SSF54928">
    <property type="entry name" value="RNA-binding domain, RBD"/>
    <property type="match status" value="2"/>
</dbReference>
<dbReference type="InterPro" id="IPR035979">
    <property type="entry name" value="RBD_domain_sf"/>
</dbReference>
<dbReference type="PANTHER" id="PTHR48026">
    <property type="entry name" value="HOMOLOGOUS TO DROSOPHILA SQD (SQUID) PROTEIN"/>
    <property type="match status" value="1"/>
</dbReference>
<gene>
    <name evidence="4" type="ORF">CAEBREN_09482</name>
</gene>
<organism evidence="5">
    <name type="scientific">Caenorhabditis brenneri</name>
    <name type="common">Nematode worm</name>
    <dbReference type="NCBI Taxonomy" id="135651"/>
    <lineage>
        <taxon>Eukaryota</taxon>
        <taxon>Metazoa</taxon>
        <taxon>Ecdysozoa</taxon>
        <taxon>Nematoda</taxon>
        <taxon>Chromadorea</taxon>
        <taxon>Rhabditida</taxon>
        <taxon>Rhabditina</taxon>
        <taxon>Rhabditomorpha</taxon>
        <taxon>Rhabditoidea</taxon>
        <taxon>Rhabditidae</taxon>
        <taxon>Peloderinae</taxon>
        <taxon>Caenorhabditis</taxon>
    </lineage>
</organism>
<evidence type="ECO:0000313" key="4">
    <source>
        <dbReference type="EMBL" id="EGT52160.1"/>
    </source>
</evidence>
<feature type="region of interest" description="Disordered" evidence="2">
    <location>
        <begin position="63"/>
        <end position="82"/>
    </location>
</feature>
<dbReference type="HOGENOM" id="CLU_050432_0_0_1"/>
<dbReference type="GO" id="GO:0003730">
    <property type="term" value="F:mRNA 3'-UTR binding"/>
    <property type="evidence" value="ECO:0007669"/>
    <property type="project" value="TreeGrafter"/>
</dbReference>
<reference evidence="5" key="1">
    <citation type="submission" date="2011-07" db="EMBL/GenBank/DDBJ databases">
        <authorList>
            <consortium name="Caenorhabditis brenneri Sequencing and Analysis Consortium"/>
            <person name="Wilson R.K."/>
        </authorList>
    </citation>
    <scope>NUCLEOTIDE SEQUENCE [LARGE SCALE GENOMIC DNA]</scope>
    <source>
        <strain evidence="5">PB2801</strain>
    </source>
</reference>
<dbReference type="eggNOG" id="ENOG502QXGP">
    <property type="taxonomic scope" value="Eukaryota"/>
</dbReference>
<dbReference type="Gene3D" id="3.30.70.330">
    <property type="match status" value="2"/>
</dbReference>
<protein>
    <recommendedName>
        <fullName evidence="3">RRM domain-containing protein</fullName>
    </recommendedName>
</protein>
<dbReference type="GO" id="GO:0000398">
    <property type="term" value="P:mRNA splicing, via spliceosome"/>
    <property type="evidence" value="ECO:0007669"/>
    <property type="project" value="TreeGrafter"/>
</dbReference>
<keyword evidence="5" id="KW-1185">Reference proteome</keyword>
<dbReference type="InParanoid" id="G0ME06"/>
<dbReference type="Proteomes" id="UP000008068">
    <property type="component" value="Unassembled WGS sequence"/>
</dbReference>
<evidence type="ECO:0000256" key="2">
    <source>
        <dbReference type="SAM" id="MobiDB-lite"/>
    </source>
</evidence>
<sequence length="291" mass="33069">MVKRIFVQGLSSNTNKSIVRKYFEQFGALYECVVPIPPRYTVEDLGPNDEDIEARSSIHYKPAGSEEVLDDEQDVEPYDSEKHGSFESYMKKVGDGELFINTSRRLNAGYAYITFVDMDGYSRCMQSDVHEINGAQCTVELAKDEEQMKAKVDSKRLFVSYFPLDRLTAKELKSTFGAYGKITDVEVLSDVLVFTRRAVTKEAIKMAEQKQKEQNRRQRNQQRMQRTQLLPNHTAYPMPSQPVTSIPSTSSAHRVYDPSAAAGYAPLYSQPPPPIPENNAYSSYGYGPRKW</sequence>
<name>G0ME06_CAEBE</name>
<feature type="compositionally biased region" description="Acidic residues" evidence="2">
    <location>
        <begin position="67"/>
        <end position="78"/>
    </location>
</feature>
<proteinExistence type="predicted"/>
<feature type="compositionally biased region" description="Polar residues" evidence="2">
    <location>
        <begin position="241"/>
        <end position="252"/>
    </location>
</feature>